<protein>
    <recommendedName>
        <fullName evidence="5">Phosphatidylethanolamine-binding protein</fullName>
    </recommendedName>
</protein>
<dbReference type="InterPro" id="IPR036610">
    <property type="entry name" value="PEBP-like_sf"/>
</dbReference>
<proteinExistence type="inferred from homology"/>
<dbReference type="AlphaFoldDB" id="A0AAN7PCP7"/>
<comment type="caution">
    <text evidence="3">The sequence shown here is derived from an EMBL/GenBank/DDBJ whole genome shotgun (WGS) entry which is preliminary data.</text>
</comment>
<sequence>MDNDRKNGKLSDLNSFECIKANQNISTDNSSFTETGSIHKFFQFSSCFHSGIGRSPYEALYAVKCRDGLNNLLVSITNIKSIRTEEELETLLSSSNDTEDKVKENSHPLNNFVPDEKSTVTEDEMAAQQLSDKMETLEVIPDVIDKKPNTVLHVTYNKDIKVNEGNVITPTNVKDRPVVYWNSEDDSFYSLVMTDPDAPSRENPELREWHHWLVVNIPGNNIQQGETLSEYIGAGPLQDTGLHRYVFLLYKQPQKISFNEEKLTNCSADGRGNFCVKDFANKYHLGDPVAGKFFKENSVDSLTLINKITPEEVISHEHKKRSNKDENSDECTQMLIVQLGEVKKVSGLCSKDEERAIVFGDHNTDDYKVKCKQPLHEFSDRISTSVATMGNIDTTKLE</sequence>
<dbReference type="EMBL" id="JARPUR010000003">
    <property type="protein sequence ID" value="KAK4879806.1"/>
    <property type="molecule type" value="Genomic_DNA"/>
</dbReference>
<evidence type="ECO:0000313" key="4">
    <source>
        <dbReference type="Proteomes" id="UP001353858"/>
    </source>
</evidence>
<organism evidence="3 4">
    <name type="scientific">Aquatica leii</name>
    <dbReference type="NCBI Taxonomy" id="1421715"/>
    <lineage>
        <taxon>Eukaryota</taxon>
        <taxon>Metazoa</taxon>
        <taxon>Ecdysozoa</taxon>
        <taxon>Arthropoda</taxon>
        <taxon>Hexapoda</taxon>
        <taxon>Insecta</taxon>
        <taxon>Pterygota</taxon>
        <taxon>Neoptera</taxon>
        <taxon>Endopterygota</taxon>
        <taxon>Coleoptera</taxon>
        <taxon>Polyphaga</taxon>
        <taxon>Elateriformia</taxon>
        <taxon>Elateroidea</taxon>
        <taxon>Lampyridae</taxon>
        <taxon>Luciolinae</taxon>
        <taxon>Aquatica</taxon>
    </lineage>
</organism>
<evidence type="ECO:0008006" key="5">
    <source>
        <dbReference type="Google" id="ProtNLM"/>
    </source>
</evidence>
<dbReference type="PROSITE" id="PS01220">
    <property type="entry name" value="PBP"/>
    <property type="match status" value="1"/>
</dbReference>
<evidence type="ECO:0000256" key="1">
    <source>
        <dbReference type="ARBA" id="ARBA00007091"/>
    </source>
</evidence>
<evidence type="ECO:0000256" key="2">
    <source>
        <dbReference type="SAM" id="MobiDB-lite"/>
    </source>
</evidence>
<keyword evidence="4" id="KW-1185">Reference proteome</keyword>
<gene>
    <name evidence="3" type="ORF">RN001_007952</name>
</gene>
<dbReference type="InterPro" id="IPR035810">
    <property type="entry name" value="PEBP_euk"/>
</dbReference>
<name>A0AAN7PCP7_9COLE</name>
<comment type="similarity">
    <text evidence="1">Belongs to the phosphatidylethanolamine-binding protein family.</text>
</comment>
<dbReference type="Pfam" id="PF01161">
    <property type="entry name" value="PBP"/>
    <property type="match status" value="1"/>
</dbReference>
<dbReference type="InterPro" id="IPR008914">
    <property type="entry name" value="PEBP"/>
</dbReference>
<dbReference type="Proteomes" id="UP001353858">
    <property type="component" value="Unassembled WGS sequence"/>
</dbReference>
<dbReference type="SUPFAM" id="SSF49777">
    <property type="entry name" value="PEBP-like"/>
    <property type="match status" value="1"/>
</dbReference>
<feature type="region of interest" description="Disordered" evidence="2">
    <location>
        <begin position="93"/>
        <end position="115"/>
    </location>
</feature>
<evidence type="ECO:0000313" key="3">
    <source>
        <dbReference type="EMBL" id="KAK4879806.1"/>
    </source>
</evidence>
<accession>A0AAN7PCP7</accession>
<dbReference type="InterPro" id="IPR001858">
    <property type="entry name" value="Phosphatidylethanolamine-bd_CS"/>
</dbReference>
<reference evidence="4" key="1">
    <citation type="submission" date="2023-01" db="EMBL/GenBank/DDBJ databases">
        <title>Key to firefly adult light organ development and bioluminescence: homeobox transcription factors regulate luciferase expression and transportation to peroxisome.</title>
        <authorList>
            <person name="Fu X."/>
        </authorList>
    </citation>
    <scope>NUCLEOTIDE SEQUENCE [LARGE SCALE GENOMIC DNA]</scope>
</reference>
<dbReference type="PANTHER" id="PTHR11362">
    <property type="entry name" value="PHOSPHATIDYLETHANOLAMINE-BINDING PROTEIN"/>
    <property type="match status" value="1"/>
</dbReference>
<dbReference type="Gene3D" id="3.90.280.10">
    <property type="entry name" value="PEBP-like"/>
    <property type="match status" value="1"/>
</dbReference>
<dbReference type="CDD" id="cd00866">
    <property type="entry name" value="PEBP_euk"/>
    <property type="match status" value="1"/>
</dbReference>
<dbReference type="PANTHER" id="PTHR11362:SF147">
    <property type="entry name" value="PHOSPHATIDYLETHANOLAMINE BINDING PROTEIN"/>
    <property type="match status" value="1"/>
</dbReference>